<dbReference type="Proteomes" id="UP001341840">
    <property type="component" value="Unassembled WGS sequence"/>
</dbReference>
<reference evidence="1 2" key="1">
    <citation type="journal article" date="2023" name="Plants (Basel)">
        <title>Bridging the Gap: Combining Genomics and Transcriptomics Approaches to Understand Stylosanthes scabra, an Orphan Legume from the Brazilian Caatinga.</title>
        <authorList>
            <person name="Ferreira-Neto J.R.C."/>
            <person name="da Silva M.D."/>
            <person name="Binneck E."/>
            <person name="de Melo N.F."/>
            <person name="da Silva R.H."/>
            <person name="de Melo A.L.T.M."/>
            <person name="Pandolfi V."/>
            <person name="Bustamante F.O."/>
            <person name="Brasileiro-Vidal A.C."/>
            <person name="Benko-Iseppon A.M."/>
        </authorList>
    </citation>
    <scope>NUCLEOTIDE SEQUENCE [LARGE SCALE GENOMIC DNA]</scope>
    <source>
        <tissue evidence="1">Leaves</tissue>
    </source>
</reference>
<evidence type="ECO:0000313" key="1">
    <source>
        <dbReference type="EMBL" id="MED6172078.1"/>
    </source>
</evidence>
<keyword evidence="2" id="KW-1185">Reference proteome</keyword>
<gene>
    <name evidence="1" type="ORF">PIB30_046759</name>
</gene>
<proteinExistence type="predicted"/>
<comment type="caution">
    <text evidence="1">The sequence shown here is derived from an EMBL/GenBank/DDBJ whole genome shotgun (WGS) entry which is preliminary data.</text>
</comment>
<organism evidence="1 2">
    <name type="scientific">Stylosanthes scabra</name>
    <dbReference type="NCBI Taxonomy" id="79078"/>
    <lineage>
        <taxon>Eukaryota</taxon>
        <taxon>Viridiplantae</taxon>
        <taxon>Streptophyta</taxon>
        <taxon>Embryophyta</taxon>
        <taxon>Tracheophyta</taxon>
        <taxon>Spermatophyta</taxon>
        <taxon>Magnoliopsida</taxon>
        <taxon>eudicotyledons</taxon>
        <taxon>Gunneridae</taxon>
        <taxon>Pentapetalae</taxon>
        <taxon>rosids</taxon>
        <taxon>fabids</taxon>
        <taxon>Fabales</taxon>
        <taxon>Fabaceae</taxon>
        <taxon>Papilionoideae</taxon>
        <taxon>50 kb inversion clade</taxon>
        <taxon>dalbergioids sensu lato</taxon>
        <taxon>Dalbergieae</taxon>
        <taxon>Pterocarpus clade</taxon>
        <taxon>Stylosanthes</taxon>
    </lineage>
</organism>
<evidence type="ECO:0000313" key="2">
    <source>
        <dbReference type="Proteomes" id="UP001341840"/>
    </source>
</evidence>
<accession>A0ABU6VHI5</accession>
<protein>
    <submittedName>
        <fullName evidence="1">Uncharacterized protein</fullName>
    </submittedName>
</protein>
<sequence length="81" mass="9402">MQRAPVTVEEQLLQKAIKEECPWENLPKRIQLNLSSKEEWHRRMVLEPDGGYHWLGGGSRCWAEDSNGRWVDLGGGWLLDN</sequence>
<dbReference type="EMBL" id="JASCZI010151329">
    <property type="protein sequence ID" value="MED6172078.1"/>
    <property type="molecule type" value="Genomic_DNA"/>
</dbReference>
<name>A0ABU6VHI5_9FABA</name>